<dbReference type="AlphaFoldDB" id="A0A4Y2QSR5"/>
<name>A0A4Y2QSR5_ARAVE</name>
<comment type="caution">
    <text evidence="1">The sequence shown here is derived from an EMBL/GenBank/DDBJ whole genome shotgun (WGS) entry which is preliminary data.</text>
</comment>
<reference evidence="1 2" key="1">
    <citation type="journal article" date="2019" name="Sci. Rep.">
        <title>Orb-weaving spider Araneus ventricosus genome elucidates the spidroin gene catalogue.</title>
        <authorList>
            <person name="Kono N."/>
            <person name="Nakamura H."/>
            <person name="Ohtoshi R."/>
            <person name="Moran D.A.P."/>
            <person name="Shinohara A."/>
            <person name="Yoshida Y."/>
            <person name="Fujiwara M."/>
            <person name="Mori M."/>
            <person name="Tomita M."/>
            <person name="Arakawa K."/>
        </authorList>
    </citation>
    <scope>NUCLEOTIDE SEQUENCE [LARGE SCALE GENOMIC DNA]</scope>
</reference>
<keyword evidence="2" id="KW-1185">Reference proteome</keyword>
<organism evidence="1 2">
    <name type="scientific">Araneus ventricosus</name>
    <name type="common">Orbweaver spider</name>
    <name type="synonym">Epeira ventricosa</name>
    <dbReference type="NCBI Taxonomy" id="182803"/>
    <lineage>
        <taxon>Eukaryota</taxon>
        <taxon>Metazoa</taxon>
        <taxon>Ecdysozoa</taxon>
        <taxon>Arthropoda</taxon>
        <taxon>Chelicerata</taxon>
        <taxon>Arachnida</taxon>
        <taxon>Araneae</taxon>
        <taxon>Araneomorphae</taxon>
        <taxon>Entelegynae</taxon>
        <taxon>Araneoidea</taxon>
        <taxon>Araneidae</taxon>
        <taxon>Araneus</taxon>
    </lineage>
</organism>
<protein>
    <submittedName>
        <fullName evidence="1">Uncharacterized protein</fullName>
    </submittedName>
</protein>
<gene>
    <name evidence="1" type="ORF">AVEN_247622_1</name>
</gene>
<evidence type="ECO:0000313" key="1">
    <source>
        <dbReference type="EMBL" id="GBN66219.1"/>
    </source>
</evidence>
<sequence length="121" mass="13231">MMMSVFVMIHVHAYGDGHGRACGGGDVQLVLMPMLVWWSSMLMVMIIRVCEGGGAMLMGVYVRDGVRACDVYDGDHASVLYGGVHVHACARDHDDDHVYAFMSMLVIVHDDGHVCVMSMAL</sequence>
<accession>A0A4Y2QSR5</accession>
<evidence type="ECO:0000313" key="2">
    <source>
        <dbReference type="Proteomes" id="UP000499080"/>
    </source>
</evidence>
<proteinExistence type="predicted"/>
<dbReference type="EMBL" id="BGPR01014675">
    <property type="protein sequence ID" value="GBN66219.1"/>
    <property type="molecule type" value="Genomic_DNA"/>
</dbReference>
<dbReference type="Proteomes" id="UP000499080">
    <property type="component" value="Unassembled WGS sequence"/>
</dbReference>